<proteinExistence type="predicted"/>
<comment type="caution">
    <text evidence="1">The sequence shown here is derived from an EMBL/GenBank/DDBJ whole genome shotgun (WGS) entry which is preliminary data.</text>
</comment>
<reference evidence="1 2" key="1">
    <citation type="submission" date="2018-01" db="EMBL/GenBank/DDBJ databases">
        <title>Draft genome sequence of Jiangella sp. GTF31.</title>
        <authorList>
            <person name="Sahin N."/>
            <person name="Ay H."/>
            <person name="Saygin H."/>
        </authorList>
    </citation>
    <scope>NUCLEOTIDE SEQUENCE [LARGE SCALE GENOMIC DNA]</scope>
    <source>
        <strain evidence="1 2">GTF31</strain>
    </source>
</reference>
<dbReference type="Proteomes" id="UP000248764">
    <property type="component" value="Unassembled WGS sequence"/>
</dbReference>
<dbReference type="RefSeq" id="WP_111258273.1">
    <property type="nucleotide sequence ID" value="NZ_POTW01000121.1"/>
</dbReference>
<dbReference type="EMBL" id="POTW01000121">
    <property type="protein sequence ID" value="PZF79711.1"/>
    <property type="molecule type" value="Genomic_DNA"/>
</dbReference>
<evidence type="ECO:0000313" key="2">
    <source>
        <dbReference type="Proteomes" id="UP000248764"/>
    </source>
</evidence>
<name>A0A2W2AX23_9ACTN</name>
<organism evidence="1 2">
    <name type="scientific">Jiangella anatolica</name>
    <dbReference type="NCBI Taxonomy" id="2670374"/>
    <lineage>
        <taxon>Bacteria</taxon>
        <taxon>Bacillati</taxon>
        <taxon>Actinomycetota</taxon>
        <taxon>Actinomycetes</taxon>
        <taxon>Jiangellales</taxon>
        <taxon>Jiangellaceae</taxon>
        <taxon>Jiangella</taxon>
    </lineage>
</organism>
<protein>
    <submittedName>
        <fullName evidence="1">Uncharacterized protein</fullName>
    </submittedName>
</protein>
<dbReference type="AlphaFoldDB" id="A0A2W2AX23"/>
<keyword evidence="2" id="KW-1185">Reference proteome</keyword>
<accession>A0A2W2AX23</accession>
<evidence type="ECO:0000313" key="1">
    <source>
        <dbReference type="EMBL" id="PZF79711.1"/>
    </source>
</evidence>
<gene>
    <name evidence="1" type="ORF">C1I92_29825</name>
</gene>
<sequence length="95" mass="10130">MAEDIPNPYLAALREARDDADRLAGPMRDELKGVKTAMDNGAWVSPAADEFYAALGQQTTALDTAADGALEDIDDAISGRPEMVPPDSPDGRWTP</sequence>